<feature type="transmembrane region" description="Helical" evidence="1">
    <location>
        <begin position="320"/>
        <end position="342"/>
    </location>
</feature>
<gene>
    <name evidence="2" type="ORF">HMPREF3293_01393</name>
</gene>
<feature type="transmembrane region" description="Helical" evidence="1">
    <location>
        <begin position="159"/>
        <end position="180"/>
    </location>
</feature>
<keyword evidence="1" id="KW-1133">Transmembrane helix</keyword>
<keyword evidence="1" id="KW-0812">Transmembrane</keyword>
<dbReference type="PATRIC" id="fig|626937.4.peg.1375"/>
<reference evidence="2 3" key="1">
    <citation type="submission" date="2016-02" db="EMBL/GenBank/DDBJ databases">
        <authorList>
            <person name="Wen L."/>
            <person name="He K."/>
            <person name="Yang H."/>
        </authorList>
    </citation>
    <scope>NUCLEOTIDE SEQUENCE [LARGE SCALE GENOMIC DNA]</scope>
    <source>
        <strain evidence="2 3">DSM 22607</strain>
    </source>
</reference>
<feature type="transmembrane region" description="Helical" evidence="1">
    <location>
        <begin position="40"/>
        <end position="64"/>
    </location>
</feature>
<protein>
    <recommendedName>
        <fullName evidence="4">Inner membrane protein YhiM</fullName>
    </recommendedName>
</protein>
<evidence type="ECO:0000313" key="3">
    <source>
        <dbReference type="Proteomes" id="UP000070366"/>
    </source>
</evidence>
<dbReference type="STRING" id="626937.HMPREF3293_01393"/>
<proteinExistence type="predicted"/>
<evidence type="ECO:0008006" key="4">
    <source>
        <dbReference type="Google" id="ProtNLM"/>
    </source>
</evidence>
<name>A0A136Q4R8_9FIRM</name>
<keyword evidence="1" id="KW-0472">Membrane</keyword>
<feature type="transmembrane region" description="Helical" evidence="1">
    <location>
        <begin position="109"/>
        <end position="127"/>
    </location>
</feature>
<dbReference type="EMBL" id="LSZW01000057">
    <property type="protein sequence ID" value="KXK65671.1"/>
    <property type="molecule type" value="Genomic_DNA"/>
</dbReference>
<accession>A0A136Q4R8</accession>
<evidence type="ECO:0000256" key="1">
    <source>
        <dbReference type="SAM" id="Phobius"/>
    </source>
</evidence>
<sequence>MAMNLKISVFFRAIPLIMGAVCLGFGLYVRGMGIGDGYVIAGNVLISLTAICIALFSTAATIIRQIIKRFNRADRIFYPLLGYAAGIGTAACGIALFSSGGTSADYVSGNVVFGVGLVACCVATVAVSSGKFSMIPQNSAKLAYGQAVSGGYSKGTYGVYFAVPVICAAIALVRGAFLLAGGTTPDFVAGHVMIGLGLVCASLIALVATILRQTENQFGSRERWRWSVMVGVLGTVCILWGILIMNPYSAAAVAPGFVLIGLGLICYSISSKVLLLASVWRRDAPLSKRIPMIPVMTALSCLFLAAFLFEASYANTNFFVPAHIMVGLGAVCFTLFAIVSILESGTSKAQS</sequence>
<dbReference type="InterPro" id="IPR021240">
    <property type="entry name" value="DUF2776"/>
</dbReference>
<feature type="transmembrane region" description="Helical" evidence="1">
    <location>
        <begin position="9"/>
        <end position="28"/>
    </location>
</feature>
<feature type="transmembrane region" description="Helical" evidence="1">
    <location>
        <begin position="192"/>
        <end position="212"/>
    </location>
</feature>
<feature type="transmembrane region" description="Helical" evidence="1">
    <location>
        <begin position="257"/>
        <end position="280"/>
    </location>
</feature>
<organism evidence="2 3">
    <name type="scientific">Christensenella minuta</name>
    <dbReference type="NCBI Taxonomy" id="626937"/>
    <lineage>
        <taxon>Bacteria</taxon>
        <taxon>Bacillati</taxon>
        <taxon>Bacillota</taxon>
        <taxon>Clostridia</taxon>
        <taxon>Christensenellales</taxon>
        <taxon>Christensenellaceae</taxon>
        <taxon>Christensenella</taxon>
    </lineage>
</organism>
<feature type="transmembrane region" description="Helical" evidence="1">
    <location>
        <begin position="76"/>
        <end position="97"/>
    </location>
</feature>
<feature type="transmembrane region" description="Helical" evidence="1">
    <location>
        <begin position="224"/>
        <end position="245"/>
    </location>
</feature>
<comment type="caution">
    <text evidence="2">The sequence shown here is derived from an EMBL/GenBank/DDBJ whole genome shotgun (WGS) entry which is preliminary data.</text>
</comment>
<feature type="transmembrane region" description="Helical" evidence="1">
    <location>
        <begin position="292"/>
        <end position="314"/>
    </location>
</feature>
<dbReference type="Proteomes" id="UP000070366">
    <property type="component" value="Unassembled WGS sequence"/>
</dbReference>
<dbReference type="Pfam" id="PF10951">
    <property type="entry name" value="DUF2776"/>
    <property type="match status" value="1"/>
</dbReference>
<evidence type="ECO:0000313" key="2">
    <source>
        <dbReference type="EMBL" id="KXK65671.1"/>
    </source>
</evidence>
<dbReference type="AlphaFoldDB" id="A0A136Q4R8"/>
<keyword evidence="3" id="KW-1185">Reference proteome</keyword>